<name>D1AMW5_SEBTE</name>
<protein>
    <submittedName>
        <fullName evidence="1">Uncharacterized protein</fullName>
    </submittedName>
</protein>
<accession>D1AMW5</accession>
<evidence type="ECO:0000313" key="1">
    <source>
        <dbReference type="EMBL" id="ACZ07341.1"/>
    </source>
</evidence>
<proteinExistence type="predicted"/>
<reference evidence="2" key="1">
    <citation type="submission" date="2009-09" db="EMBL/GenBank/DDBJ databases">
        <title>The complete chromosome of Sebaldella termitidis ATCC 33386.</title>
        <authorList>
            <consortium name="US DOE Joint Genome Institute (JGI-PGF)"/>
            <person name="Lucas S."/>
            <person name="Copeland A."/>
            <person name="Lapidus A."/>
            <person name="Glavina del Rio T."/>
            <person name="Dalin E."/>
            <person name="Tice H."/>
            <person name="Bruce D."/>
            <person name="Goodwin L."/>
            <person name="Pitluck S."/>
            <person name="Kyrpides N."/>
            <person name="Mavromatis K."/>
            <person name="Ivanova N."/>
            <person name="Mikhailova N."/>
            <person name="Sims D."/>
            <person name="Meincke L."/>
            <person name="Brettin T."/>
            <person name="Detter J.C."/>
            <person name="Han C."/>
            <person name="Larimer F."/>
            <person name="Land M."/>
            <person name="Hauser L."/>
            <person name="Markowitz V."/>
            <person name="Cheng J.F."/>
            <person name="Hugenholtz P."/>
            <person name="Woyke T."/>
            <person name="Wu D."/>
            <person name="Eisen J.A."/>
        </authorList>
    </citation>
    <scope>NUCLEOTIDE SEQUENCE [LARGE SCALE GENOMIC DNA]</scope>
    <source>
        <strain evidence="2">ATCC 33386 / NCTC 11300</strain>
    </source>
</reference>
<reference evidence="1 2" key="2">
    <citation type="journal article" date="2010" name="Stand. Genomic Sci.">
        <title>Complete genome sequence of Sebaldella termitidis type strain (NCTC 11300).</title>
        <authorList>
            <person name="Harmon-Smith M."/>
            <person name="Celia L."/>
            <person name="Chertkov O."/>
            <person name="Lapidus A."/>
            <person name="Copeland A."/>
            <person name="Glavina Del Rio T."/>
            <person name="Nolan M."/>
            <person name="Lucas S."/>
            <person name="Tice H."/>
            <person name="Cheng J.F."/>
            <person name="Han C."/>
            <person name="Detter J.C."/>
            <person name="Bruce D."/>
            <person name="Goodwin L."/>
            <person name="Pitluck S."/>
            <person name="Pati A."/>
            <person name="Liolios K."/>
            <person name="Ivanova N."/>
            <person name="Mavromatis K."/>
            <person name="Mikhailova N."/>
            <person name="Chen A."/>
            <person name="Palaniappan K."/>
            <person name="Land M."/>
            <person name="Hauser L."/>
            <person name="Chang Y.J."/>
            <person name="Jeffries C.D."/>
            <person name="Brettin T."/>
            <person name="Goker M."/>
            <person name="Beck B."/>
            <person name="Bristow J."/>
            <person name="Eisen J.A."/>
            <person name="Markowitz V."/>
            <person name="Hugenholtz P."/>
            <person name="Kyrpides N.C."/>
            <person name="Klenk H.P."/>
            <person name="Chen F."/>
        </authorList>
    </citation>
    <scope>NUCLEOTIDE SEQUENCE [LARGE SCALE GENOMIC DNA]</scope>
    <source>
        <strain evidence="2">ATCC 33386 / NCTC 11300</strain>
    </source>
</reference>
<dbReference type="KEGG" id="str:Sterm_0464"/>
<dbReference type="STRING" id="526218.Sterm_0464"/>
<dbReference type="EMBL" id="CP001739">
    <property type="protein sequence ID" value="ACZ07341.1"/>
    <property type="molecule type" value="Genomic_DNA"/>
</dbReference>
<dbReference type="AlphaFoldDB" id="D1AMW5"/>
<keyword evidence="2" id="KW-1185">Reference proteome</keyword>
<organism evidence="1 2">
    <name type="scientific">Sebaldella termitidis (strain ATCC 33386 / NCTC 11300)</name>
    <dbReference type="NCBI Taxonomy" id="526218"/>
    <lineage>
        <taxon>Bacteria</taxon>
        <taxon>Fusobacteriati</taxon>
        <taxon>Fusobacteriota</taxon>
        <taxon>Fusobacteriia</taxon>
        <taxon>Fusobacteriales</taxon>
        <taxon>Leptotrichiaceae</taxon>
        <taxon>Sebaldella</taxon>
    </lineage>
</organism>
<evidence type="ECO:0000313" key="2">
    <source>
        <dbReference type="Proteomes" id="UP000000845"/>
    </source>
</evidence>
<gene>
    <name evidence="1" type="ordered locus">Sterm_0464</name>
</gene>
<dbReference type="Proteomes" id="UP000000845">
    <property type="component" value="Chromosome"/>
</dbReference>
<dbReference type="RefSeq" id="WP_012859939.1">
    <property type="nucleotide sequence ID" value="NC_013517.1"/>
</dbReference>
<dbReference type="HOGENOM" id="CLU_905833_0_0_0"/>
<sequence>MFLDNIDIKYMIFYTNEDITGQNDITTHDLDNTSGERLISDGATLTCKEQLGYHTYSQSSNINPYNGATPLITMSLPSDRNVFLFGLLPLALTTDLDIKYFSGYEKLKCPIDGAPCTLEPVEWISYYDGIEVNGGYPLLMGSRLKCQKAVDHGKDLLQLVFMSNGQEELGDIRAMMWWSERAPYYGVDPNTNNIFIKGYIKAMDALSAYNGVKKIISLAQGLGTATASSGAVGTITYTSVKLVYAVDGGISSINKLITGKNYSIVREIVQTKLAKEAYLKEYEKEHPIKANICRASGTPTDLMPPLS</sequence>